<dbReference type="Proteomes" id="UP000286715">
    <property type="component" value="Unassembled WGS sequence"/>
</dbReference>
<evidence type="ECO:0000256" key="2">
    <source>
        <dbReference type="ARBA" id="ARBA00022475"/>
    </source>
</evidence>
<dbReference type="InterPro" id="IPR005495">
    <property type="entry name" value="LptG/LptF_permease"/>
</dbReference>
<dbReference type="EMBL" id="BHZE01000001">
    <property type="protein sequence ID" value="GCD76683.1"/>
    <property type="molecule type" value="Genomic_DNA"/>
</dbReference>
<evidence type="ECO:0000256" key="3">
    <source>
        <dbReference type="ARBA" id="ARBA00022692"/>
    </source>
</evidence>
<keyword evidence="4 6" id="KW-1133">Transmembrane helix</keyword>
<keyword evidence="8" id="KW-1185">Reference proteome</keyword>
<evidence type="ECO:0000256" key="4">
    <source>
        <dbReference type="ARBA" id="ARBA00022989"/>
    </source>
</evidence>
<proteinExistence type="predicted"/>
<feature type="transmembrane region" description="Helical" evidence="6">
    <location>
        <begin position="99"/>
        <end position="117"/>
    </location>
</feature>
<dbReference type="GO" id="GO:0015920">
    <property type="term" value="P:lipopolysaccharide transport"/>
    <property type="evidence" value="ECO:0007669"/>
    <property type="project" value="TreeGrafter"/>
</dbReference>
<evidence type="ECO:0000256" key="1">
    <source>
        <dbReference type="ARBA" id="ARBA00004651"/>
    </source>
</evidence>
<keyword evidence="2" id="KW-1003">Cell membrane</keyword>
<feature type="transmembrane region" description="Helical" evidence="6">
    <location>
        <begin position="444"/>
        <end position="463"/>
    </location>
</feature>
<reference evidence="7 8" key="1">
    <citation type="submission" date="2018-11" db="EMBL/GenBank/DDBJ databases">
        <title>Schleiferia aggregans sp. nov., a moderately thermophilic heterotrophic bacterium isolated from microbial mats at a terrestrial hot spring.</title>
        <authorList>
            <person name="Iino T."/>
            <person name="Ohkuma M."/>
            <person name="Haruta S."/>
        </authorList>
    </citation>
    <scope>NUCLEOTIDE SEQUENCE [LARGE SCALE GENOMIC DNA]</scope>
    <source>
        <strain evidence="7 8">LA</strain>
    </source>
</reference>
<evidence type="ECO:0000313" key="7">
    <source>
        <dbReference type="EMBL" id="GCD76683.1"/>
    </source>
</evidence>
<dbReference type="PANTHER" id="PTHR33529">
    <property type="entry name" value="SLR0882 PROTEIN-RELATED"/>
    <property type="match status" value="1"/>
</dbReference>
<dbReference type="OrthoDB" id="1096108at2"/>
<sequence>MKIIDRYILKLYLRPFIIVFVVMVLFLLMQWVWKYIDDLVGKGVEWYYIAELLVYFAAQMVPQAIPLSVLLASLMVFGDMGEHMELAAMKSAGISLFRMMRPLFFTVLLTAGVSFLFNNYVIPVTNLKGETLLRNIASKKPALNIKPGVFYGGIEGFNIKVGEKYGEDKNKLRNILIYDHTDRLGNIKVTTAREGEMRVTPDKQYLEITLYNGSTYEEIQARKRSDIERRPFARSTFEKSIMRLDLSSFESGDLRKQSGKDFTMLNVAQLDVAADSIKTVFEKRISELNAMMIERFELHNENAVLGTQLGVNSASGNSETDTTQKAQDSISADMLAGLTPEQRSLVLENALRLARSHKSYYDQAKLEFYWWRKVIARYYIEKHKKFALSYLALIMFFIGAALGAIIRKGGLGMPVVVSVLTFIIYHVTSFTIEKLGREIVLQPWFSIWLPSMIFTPIALFLVYKSATDSALMQWEAWQRLLSPFKIFTFKKAKSAQ</sequence>
<gene>
    <name evidence="7" type="ORF">JCM31826_01650</name>
</gene>
<dbReference type="PANTHER" id="PTHR33529:SF6">
    <property type="entry name" value="YJGP_YJGQ FAMILY PERMEASE"/>
    <property type="match status" value="1"/>
</dbReference>
<feature type="transmembrane region" description="Helical" evidence="6">
    <location>
        <begin position="413"/>
        <end position="432"/>
    </location>
</feature>
<comment type="caution">
    <text evidence="7">The sequence shown here is derived from an EMBL/GenBank/DDBJ whole genome shotgun (WGS) entry which is preliminary data.</text>
</comment>
<accession>A0A401XI49</accession>
<keyword evidence="5 6" id="KW-0472">Membrane</keyword>
<name>A0A401XI49_9FLAO</name>
<organism evidence="7 8">
    <name type="scientific">Thermaurantimonas aggregans</name>
    <dbReference type="NCBI Taxonomy" id="2173829"/>
    <lineage>
        <taxon>Bacteria</taxon>
        <taxon>Pseudomonadati</taxon>
        <taxon>Bacteroidota</taxon>
        <taxon>Flavobacteriia</taxon>
        <taxon>Flavobacteriales</taxon>
        <taxon>Schleiferiaceae</taxon>
        <taxon>Thermaurantimonas</taxon>
    </lineage>
</organism>
<dbReference type="RefSeq" id="WP_124396757.1">
    <property type="nucleotide sequence ID" value="NZ_BHZE01000001.1"/>
</dbReference>
<dbReference type="GO" id="GO:0043190">
    <property type="term" value="C:ATP-binding cassette (ABC) transporter complex"/>
    <property type="evidence" value="ECO:0007669"/>
    <property type="project" value="TreeGrafter"/>
</dbReference>
<evidence type="ECO:0008006" key="9">
    <source>
        <dbReference type="Google" id="ProtNLM"/>
    </source>
</evidence>
<comment type="subcellular location">
    <subcellularLocation>
        <location evidence="1">Cell membrane</location>
        <topology evidence="1">Multi-pass membrane protein</topology>
    </subcellularLocation>
</comment>
<keyword evidence="3 6" id="KW-0812">Transmembrane</keyword>
<evidence type="ECO:0000313" key="8">
    <source>
        <dbReference type="Proteomes" id="UP000286715"/>
    </source>
</evidence>
<evidence type="ECO:0000256" key="6">
    <source>
        <dbReference type="SAM" id="Phobius"/>
    </source>
</evidence>
<feature type="transmembrane region" description="Helical" evidence="6">
    <location>
        <begin position="12"/>
        <end position="33"/>
    </location>
</feature>
<protein>
    <recommendedName>
        <fullName evidence="9">Permease</fullName>
    </recommendedName>
</protein>
<feature type="transmembrane region" description="Helical" evidence="6">
    <location>
        <begin position="387"/>
        <end position="406"/>
    </location>
</feature>
<dbReference type="Pfam" id="PF03739">
    <property type="entry name" value="LptF_LptG"/>
    <property type="match status" value="1"/>
</dbReference>
<evidence type="ECO:0000256" key="5">
    <source>
        <dbReference type="ARBA" id="ARBA00023136"/>
    </source>
</evidence>
<dbReference type="AlphaFoldDB" id="A0A401XI49"/>